<keyword evidence="2" id="KW-1185">Reference proteome</keyword>
<organism evidence="1 2">
    <name type="scientific">Lederbergia ruris</name>
    <dbReference type="NCBI Taxonomy" id="217495"/>
    <lineage>
        <taxon>Bacteria</taxon>
        <taxon>Bacillati</taxon>
        <taxon>Bacillota</taxon>
        <taxon>Bacilli</taxon>
        <taxon>Bacillales</taxon>
        <taxon>Bacillaceae</taxon>
        <taxon>Lederbergia</taxon>
    </lineage>
</organism>
<accession>A0ABQ4KGD8</accession>
<dbReference type="RefSeq" id="WP_158321195.1">
    <property type="nucleotide sequence ID" value="NZ_BORB01000008.1"/>
</dbReference>
<proteinExistence type="predicted"/>
<evidence type="ECO:0000313" key="2">
    <source>
        <dbReference type="Proteomes" id="UP000679950"/>
    </source>
</evidence>
<comment type="caution">
    <text evidence="1">The sequence shown here is derived from an EMBL/GenBank/DDBJ whole genome shotgun (WGS) entry which is preliminary data.</text>
</comment>
<name>A0ABQ4KGD8_9BACI</name>
<reference evidence="1 2" key="1">
    <citation type="submission" date="2021-03" db="EMBL/GenBank/DDBJ databases">
        <title>Antimicrobial resistance genes in bacteria isolated from Japanese honey, and their potential for conferring macrolide and lincosamide resistance in the American foulbrood pathogen Paenibacillus larvae.</title>
        <authorList>
            <person name="Okamoto M."/>
            <person name="Kumagai M."/>
            <person name="Kanamori H."/>
            <person name="Takamatsu D."/>
        </authorList>
    </citation>
    <scope>NUCLEOTIDE SEQUENCE [LARGE SCALE GENOMIC DNA]</scope>
    <source>
        <strain evidence="1 2">J8TS2</strain>
    </source>
</reference>
<evidence type="ECO:0000313" key="1">
    <source>
        <dbReference type="EMBL" id="GIN57027.1"/>
    </source>
</evidence>
<protein>
    <submittedName>
        <fullName evidence="1">Uncharacterized protein</fullName>
    </submittedName>
</protein>
<gene>
    <name evidence="1" type="ORF">J8TS2_13460</name>
</gene>
<sequence>MMEWMLAILLGVAVVLLILSFVKARQESSKVEREVDQLSLTLTDELYKLQEKIRFLEIDGEINAQELGIPTSSSEKRNLLREAIDLQKRGYSLENIAARKGLPKEEMEQLLAPYMGKEGEKSK</sequence>
<dbReference type="Proteomes" id="UP000679950">
    <property type="component" value="Unassembled WGS sequence"/>
</dbReference>
<dbReference type="EMBL" id="BORB01000008">
    <property type="protein sequence ID" value="GIN57027.1"/>
    <property type="molecule type" value="Genomic_DNA"/>
</dbReference>